<evidence type="ECO:0000313" key="2">
    <source>
        <dbReference type="EMBL" id="EGG17896.1"/>
    </source>
</evidence>
<dbReference type="RefSeq" id="XP_004356380.1">
    <property type="nucleotide sequence ID" value="XM_004356327.1"/>
</dbReference>
<accession>F4Q4V0</accession>
<organism evidence="2 3">
    <name type="scientific">Cavenderia fasciculata</name>
    <name type="common">Slime mold</name>
    <name type="synonym">Dictyostelium fasciculatum</name>
    <dbReference type="NCBI Taxonomy" id="261658"/>
    <lineage>
        <taxon>Eukaryota</taxon>
        <taxon>Amoebozoa</taxon>
        <taxon>Evosea</taxon>
        <taxon>Eumycetozoa</taxon>
        <taxon>Dictyostelia</taxon>
        <taxon>Acytosteliales</taxon>
        <taxon>Cavenderiaceae</taxon>
        <taxon>Cavenderia</taxon>
    </lineage>
</organism>
<proteinExistence type="predicted"/>
<reference evidence="3" key="1">
    <citation type="journal article" date="2011" name="Genome Res.">
        <title>Phylogeny-wide analysis of social amoeba genomes highlights ancient origins for complex intercellular communication.</title>
        <authorList>
            <person name="Heidel A.J."/>
            <person name="Lawal H.M."/>
            <person name="Felder M."/>
            <person name="Schilde C."/>
            <person name="Helps N.R."/>
            <person name="Tunggal B."/>
            <person name="Rivero F."/>
            <person name="John U."/>
            <person name="Schleicher M."/>
            <person name="Eichinger L."/>
            <person name="Platzer M."/>
            <person name="Noegel A.A."/>
            <person name="Schaap P."/>
            <person name="Gloeckner G."/>
        </authorList>
    </citation>
    <scope>NUCLEOTIDE SEQUENCE [LARGE SCALE GENOMIC DNA]</scope>
    <source>
        <strain evidence="3">SH3</strain>
    </source>
</reference>
<dbReference type="EMBL" id="GL883021">
    <property type="protein sequence ID" value="EGG17896.1"/>
    <property type="molecule type" value="Genomic_DNA"/>
</dbReference>
<dbReference type="Proteomes" id="UP000007797">
    <property type="component" value="Unassembled WGS sequence"/>
</dbReference>
<name>F4Q4V0_CACFS</name>
<feature type="chain" id="PRO_5003313660" description="Transmembrane protein" evidence="1">
    <location>
        <begin position="20"/>
        <end position="106"/>
    </location>
</feature>
<dbReference type="KEGG" id="dfa:DFA_08897"/>
<protein>
    <recommendedName>
        <fullName evidence="4">Transmembrane protein</fullName>
    </recommendedName>
</protein>
<keyword evidence="3" id="KW-1185">Reference proteome</keyword>
<feature type="signal peptide" evidence="1">
    <location>
        <begin position="1"/>
        <end position="19"/>
    </location>
</feature>
<keyword evidence="1" id="KW-0732">Signal</keyword>
<evidence type="ECO:0000313" key="3">
    <source>
        <dbReference type="Proteomes" id="UP000007797"/>
    </source>
</evidence>
<evidence type="ECO:0008006" key="4">
    <source>
        <dbReference type="Google" id="ProtNLM"/>
    </source>
</evidence>
<sequence>MFKVFIVLIFILISTVVHSYEISKVTQNGKTQSITFEPTSMIWMQNQIQYQGMSTDIQPFCSQGASPMICNLPAIPQCDTIKLRGTVAIGTTNLNFIRSFNCTVAA</sequence>
<gene>
    <name evidence="2" type="ORF">DFA_08897</name>
</gene>
<dbReference type="AlphaFoldDB" id="F4Q4V0"/>
<dbReference type="GeneID" id="14869587"/>
<evidence type="ECO:0000256" key="1">
    <source>
        <dbReference type="SAM" id="SignalP"/>
    </source>
</evidence>